<evidence type="ECO:0000313" key="1">
    <source>
        <dbReference type="EMBL" id="EXX67427.1"/>
    </source>
</evidence>
<keyword evidence="2" id="KW-1185">Reference proteome</keyword>
<dbReference type="HOGENOM" id="CLU_124577_0_0_1"/>
<organism evidence="1 2">
    <name type="scientific">Rhizophagus irregularis (strain DAOM 197198w)</name>
    <name type="common">Glomus intraradices</name>
    <dbReference type="NCBI Taxonomy" id="1432141"/>
    <lineage>
        <taxon>Eukaryota</taxon>
        <taxon>Fungi</taxon>
        <taxon>Fungi incertae sedis</taxon>
        <taxon>Mucoromycota</taxon>
        <taxon>Glomeromycotina</taxon>
        <taxon>Glomeromycetes</taxon>
        <taxon>Glomerales</taxon>
        <taxon>Glomeraceae</taxon>
        <taxon>Rhizophagus</taxon>
    </lineage>
</organism>
<reference evidence="1 2" key="1">
    <citation type="submission" date="2014-02" db="EMBL/GenBank/DDBJ databases">
        <title>Single nucleus genome sequencing reveals high similarity among nuclei of an endomycorrhizal fungus.</title>
        <authorList>
            <person name="Lin K."/>
            <person name="Geurts R."/>
            <person name="Zhang Z."/>
            <person name="Limpens E."/>
            <person name="Saunders D.G."/>
            <person name="Mu D."/>
            <person name="Pang E."/>
            <person name="Cao H."/>
            <person name="Cha H."/>
            <person name="Lin T."/>
            <person name="Zhou Q."/>
            <person name="Shang Y."/>
            <person name="Li Y."/>
            <person name="Ivanov S."/>
            <person name="Sharma T."/>
            <person name="Velzen R.V."/>
            <person name="Ruijter N.D."/>
            <person name="Aanen D.K."/>
            <person name="Win J."/>
            <person name="Kamoun S."/>
            <person name="Bisseling T."/>
            <person name="Huang S."/>
        </authorList>
    </citation>
    <scope>NUCLEOTIDE SEQUENCE [LARGE SCALE GENOMIC DNA]</scope>
    <source>
        <strain evidence="2">DAOM197198w</strain>
    </source>
</reference>
<dbReference type="OrthoDB" id="2444054at2759"/>
<dbReference type="EMBL" id="JEMT01017754">
    <property type="protein sequence ID" value="EXX67427.1"/>
    <property type="molecule type" value="Genomic_DNA"/>
</dbReference>
<sequence length="187" mass="21912">MDIITSNLQKCKQCRKSLSMEAFINENTRQFKTCQFNSELLTLEEMSKQLFVKILEIDTNEYLENHLTGIDFNCNISIDMMDDDPKKLSKMIIDLISESDGYYYIYKDSYTSKKASDILTFRYKCSQCKSLAKRPRKNESIEKQRDRIPIERFNCNGLIKIKLKMGTNIASVNLQHSIIHKRLNDLV</sequence>
<dbReference type="Proteomes" id="UP000022910">
    <property type="component" value="Unassembled WGS sequence"/>
</dbReference>
<name>A0A015JD53_RHIIW</name>
<dbReference type="STRING" id="1432141.A0A015JD53"/>
<comment type="caution">
    <text evidence="1">The sequence shown here is derived from an EMBL/GenBank/DDBJ whole genome shotgun (WGS) entry which is preliminary data.</text>
</comment>
<gene>
    <name evidence="1" type="ORF">RirG_114440</name>
</gene>
<accession>A0A015JD53</accession>
<dbReference type="AlphaFoldDB" id="A0A015JD53"/>
<protein>
    <submittedName>
        <fullName evidence="1">Uncharacterized protein</fullName>
    </submittedName>
</protein>
<proteinExistence type="predicted"/>
<evidence type="ECO:0000313" key="2">
    <source>
        <dbReference type="Proteomes" id="UP000022910"/>
    </source>
</evidence>